<keyword evidence="2" id="KW-1185">Reference proteome</keyword>
<evidence type="ECO:0000313" key="2">
    <source>
        <dbReference type="Proteomes" id="UP000050525"/>
    </source>
</evidence>
<name>A0A151PA31_ALLMI</name>
<dbReference type="EMBL" id="AKHW03000533">
    <property type="protein sequence ID" value="KYO45854.1"/>
    <property type="molecule type" value="Genomic_DNA"/>
</dbReference>
<dbReference type="Proteomes" id="UP000050525">
    <property type="component" value="Unassembled WGS sequence"/>
</dbReference>
<comment type="caution">
    <text evidence="1">The sequence shown here is derived from an EMBL/GenBank/DDBJ whole genome shotgun (WGS) entry which is preliminary data.</text>
</comment>
<accession>A0A151PA31</accession>
<evidence type="ECO:0000313" key="1">
    <source>
        <dbReference type="EMBL" id="KYO45854.1"/>
    </source>
</evidence>
<reference evidence="1 2" key="1">
    <citation type="journal article" date="2012" name="Genome Biol.">
        <title>Sequencing three crocodilian genomes to illuminate the evolution of archosaurs and amniotes.</title>
        <authorList>
            <person name="St John J.A."/>
            <person name="Braun E.L."/>
            <person name="Isberg S.R."/>
            <person name="Miles L.G."/>
            <person name="Chong A.Y."/>
            <person name="Gongora J."/>
            <person name="Dalzell P."/>
            <person name="Moran C."/>
            <person name="Bed'hom B."/>
            <person name="Abzhanov A."/>
            <person name="Burgess S.C."/>
            <person name="Cooksey A.M."/>
            <person name="Castoe T.A."/>
            <person name="Crawford N.G."/>
            <person name="Densmore L.D."/>
            <person name="Drew J.C."/>
            <person name="Edwards S.V."/>
            <person name="Faircloth B.C."/>
            <person name="Fujita M.K."/>
            <person name="Greenwold M.J."/>
            <person name="Hoffmann F.G."/>
            <person name="Howard J.M."/>
            <person name="Iguchi T."/>
            <person name="Janes D.E."/>
            <person name="Khan S.Y."/>
            <person name="Kohno S."/>
            <person name="de Koning A.J."/>
            <person name="Lance S.L."/>
            <person name="McCarthy F.M."/>
            <person name="McCormack J.E."/>
            <person name="Merchant M.E."/>
            <person name="Peterson D.G."/>
            <person name="Pollock D.D."/>
            <person name="Pourmand N."/>
            <person name="Raney B.J."/>
            <person name="Roessler K.A."/>
            <person name="Sanford J.R."/>
            <person name="Sawyer R.H."/>
            <person name="Schmidt C.J."/>
            <person name="Triplett E.W."/>
            <person name="Tuberville T.D."/>
            <person name="Venegas-Anaya M."/>
            <person name="Howard J.T."/>
            <person name="Jarvis E.D."/>
            <person name="Guillette L.J.Jr."/>
            <person name="Glenn T.C."/>
            <person name="Green R.E."/>
            <person name="Ray D.A."/>
        </authorList>
    </citation>
    <scope>NUCLEOTIDE SEQUENCE [LARGE SCALE GENOMIC DNA]</scope>
    <source>
        <strain evidence="1">KSC_2009_1</strain>
    </source>
</reference>
<protein>
    <submittedName>
        <fullName evidence="1">Uncharacterized protein</fullName>
    </submittedName>
</protein>
<proteinExistence type="predicted"/>
<dbReference type="AlphaFoldDB" id="A0A151PA31"/>
<organism evidence="1 2">
    <name type="scientific">Alligator mississippiensis</name>
    <name type="common">American alligator</name>
    <dbReference type="NCBI Taxonomy" id="8496"/>
    <lineage>
        <taxon>Eukaryota</taxon>
        <taxon>Metazoa</taxon>
        <taxon>Chordata</taxon>
        <taxon>Craniata</taxon>
        <taxon>Vertebrata</taxon>
        <taxon>Euteleostomi</taxon>
        <taxon>Archelosauria</taxon>
        <taxon>Archosauria</taxon>
        <taxon>Crocodylia</taxon>
        <taxon>Alligatoridae</taxon>
        <taxon>Alligatorinae</taxon>
        <taxon>Alligator</taxon>
    </lineage>
</organism>
<gene>
    <name evidence="1" type="ORF">Y1Q_0021489</name>
</gene>
<sequence length="78" mass="8257">MSISHFMESFQKLQSTKSCCLATGSWAETTVSLPDPTDRFLLFLCARTISVCGGDATSPHGDVGSKLSSPSAGAIWKC</sequence>